<evidence type="ECO:0000259" key="1">
    <source>
        <dbReference type="Pfam" id="PF13456"/>
    </source>
</evidence>
<dbReference type="OrthoDB" id="1841727at2759"/>
<dbReference type="Gene3D" id="3.30.420.10">
    <property type="entry name" value="Ribonuclease H-like superfamily/Ribonuclease H"/>
    <property type="match status" value="1"/>
</dbReference>
<dbReference type="Pfam" id="PF13456">
    <property type="entry name" value="RVT_3"/>
    <property type="match status" value="1"/>
</dbReference>
<dbReference type="InterPro" id="IPR012337">
    <property type="entry name" value="RNaseH-like_sf"/>
</dbReference>
<keyword evidence="3" id="KW-1185">Reference proteome</keyword>
<feature type="domain" description="RNase H type-1" evidence="1">
    <location>
        <begin position="6"/>
        <end position="52"/>
    </location>
</feature>
<proteinExistence type="predicted"/>
<sequence length="83" mass="9300">MGGFHSFIGSCSSLDAELWGILRGLIMVKRENLKQVIFECDSKEAIELIHKARYSGFTFKVASELINLSFPMSLEFLIDVLTG</sequence>
<name>A0A834WQN7_9FABA</name>
<dbReference type="SUPFAM" id="SSF53098">
    <property type="entry name" value="Ribonuclease H-like"/>
    <property type="match status" value="1"/>
</dbReference>
<dbReference type="CDD" id="cd06222">
    <property type="entry name" value="RNase_H_like"/>
    <property type="match status" value="1"/>
</dbReference>
<dbReference type="InterPro" id="IPR002156">
    <property type="entry name" value="RNaseH_domain"/>
</dbReference>
<dbReference type="Proteomes" id="UP000634136">
    <property type="component" value="Unassembled WGS sequence"/>
</dbReference>
<dbReference type="EMBL" id="JAAIUW010000005">
    <property type="protein sequence ID" value="KAF7830148.1"/>
    <property type="molecule type" value="Genomic_DNA"/>
</dbReference>
<reference evidence="2" key="1">
    <citation type="submission" date="2020-09" db="EMBL/GenBank/DDBJ databases">
        <title>Genome-Enabled Discovery of Anthraquinone Biosynthesis in Senna tora.</title>
        <authorList>
            <person name="Kang S.-H."/>
            <person name="Pandey R.P."/>
            <person name="Lee C.-M."/>
            <person name="Sim J.-S."/>
            <person name="Jeong J.-T."/>
            <person name="Choi B.-S."/>
            <person name="Jung M."/>
            <person name="Ginzburg D."/>
            <person name="Zhao K."/>
            <person name="Won S.Y."/>
            <person name="Oh T.-J."/>
            <person name="Yu Y."/>
            <person name="Kim N.-H."/>
            <person name="Lee O.R."/>
            <person name="Lee T.-H."/>
            <person name="Bashyal P."/>
            <person name="Kim T.-S."/>
            <person name="Lee W.-H."/>
            <person name="Kawkins C."/>
            <person name="Kim C.-K."/>
            <person name="Kim J.S."/>
            <person name="Ahn B.O."/>
            <person name="Rhee S.Y."/>
            <person name="Sohng J.K."/>
        </authorList>
    </citation>
    <scope>NUCLEOTIDE SEQUENCE</scope>
    <source>
        <tissue evidence="2">Leaf</tissue>
    </source>
</reference>
<protein>
    <submittedName>
        <fullName evidence="2">Ribonuclease H</fullName>
    </submittedName>
</protein>
<comment type="caution">
    <text evidence="2">The sequence shown here is derived from an EMBL/GenBank/DDBJ whole genome shotgun (WGS) entry which is preliminary data.</text>
</comment>
<dbReference type="AlphaFoldDB" id="A0A834WQN7"/>
<accession>A0A834WQN7</accession>
<dbReference type="InterPro" id="IPR036397">
    <property type="entry name" value="RNaseH_sf"/>
</dbReference>
<evidence type="ECO:0000313" key="3">
    <source>
        <dbReference type="Proteomes" id="UP000634136"/>
    </source>
</evidence>
<organism evidence="2 3">
    <name type="scientific">Senna tora</name>
    <dbReference type="NCBI Taxonomy" id="362788"/>
    <lineage>
        <taxon>Eukaryota</taxon>
        <taxon>Viridiplantae</taxon>
        <taxon>Streptophyta</taxon>
        <taxon>Embryophyta</taxon>
        <taxon>Tracheophyta</taxon>
        <taxon>Spermatophyta</taxon>
        <taxon>Magnoliopsida</taxon>
        <taxon>eudicotyledons</taxon>
        <taxon>Gunneridae</taxon>
        <taxon>Pentapetalae</taxon>
        <taxon>rosids</taxon>
        <taxon>fabids</taxon>
        <taxon>Fabales</taxon>
        <taxon>Fabaceae</taxon>
        <taxon>Caesalpinioideae</taxon>
        <taxon>Cassia clade</taxon>
        <taxon>Senna</taxon>
    </lineage>
</organism>
<dbReference type="GO" id="GO:0004523">
    <property type="term" value="F:RNA-DNA hybrid ribonuclease activity"/>
    <property type="evidence" value="ECO:0007669"/>
    <property type="project" value="InterPro"/>
</dbReference>
<dbReference type="GO" id="GO:0003676">
    <property type="term" value="F:nucleic acid binding"/>
    <property type="evidence" value="ECO:0007669"/>
    <property type="project" value="InterPro"/>
</dbReference>
<gene>
    <name evidence="2" type="ORF">G2W53_012481</name>
</gene>
<evidence type="ECO:0000313" key="2">
    <source>
        <dbReference type="EMBL" id="KAF7830148.1"/>
    </source>
</evidence>
<dbReference type="InterPro" id="IPR044730">
    <property type="entry name" value="RNase_H-like_dom_plant"/>
</dbReference>